<keyword evidence="1" id="KW-0472">Membrane</keyword>
<keyword evidence="1" id="KW-0812">Transmembrane</keyword>
<evidence type="ECO:0008006" key="4">
    <source>
        <dbReference type="Google" id="ProtNLM"/>
    </source>
</evidence>
<accession>A0ABY8G7Y9</accession>
<keyword evidence="3" id="KW-1185">Reference proteome</keyword>
<protein>
    <recommendedName>
        <fullName evidence="4">DUF4190 domain-containing protein</fullName>
    </recommendedName>
</protein>
<reference evidence="2 3" key="1">
    <citation type="submission" date="2022-12" db="EMBL/GenBank/DDBJ databases">
        <title>Complete genome sequencing of Dickeya lacustris type strain LMG30899.</title>
        <authorList>
            <person name="Dobhal S."/>
            <person name="Arizala D."/>
            <person name="Arif M."/>
        </authorList>
    </citation>
    <scope>NUCLEOTIDE SEQUENCE [LARGE SCALE GENOMIC DNA]</scope>
    <source>
        <strain evidence="2 3">LMG30899</strain>
    </source>
</reference>
<sequence>MSSTIFIFCLILTAIMMTIHPALAIPFGAAALMIAKKCRMDLNSDGSIILGIIVFIALLTLAMCIRSSIR</sequence>
<dbReference type="EMBL" id="CP114280">
    <property type="protein sequence ID" value="WFN56025.1"/>
    <property type="molecule type" value="Genomic_DNA"/>
</dbReference>
<keyword evidence="1" id="KW-1133">Transmembrane helix</keyword>
<name>A0ABY8G7Y9_9GAMM</name>
<proteinExistence type="predicted"/>
<evidence type="ECO:0000313" key="3">
    <source>
        <dbReference type="Proteomes" id="UP001219630"/>
    </source>
</evidence>
<organism evidence="2 3">
    <name type="scientific">Dickeya lacustris</name>
    <dbReference type="NCBI Taxonomy" id="2259638"/>
    <lineage>
        <taxon>Bacteria</taxon>
        <taxon>Pseudomonadati</taxon>
        <taxon>Pseudomonadota</taxon>
        <taxon>Gammaproteobacteria</taxon>
        <taxon>Enterobacterales</taxon>
        <taxon>Pectobacteriaceae</taxon>
        <taxon>Dickeya</taxon>
    </lineage>
</organism>
<dbReference type="Proteomes" id="UP001219630">
    <property type="component" value="Chromosome"/>
</dbReference>
<evidence type="ECO:0000256" key="1">
    <source>
        <dbReference type="SAM" id="Phobius"/>
    </source>
</evidence>
<gene>
    <name evidence="2" type="ORF">O1Q98_01465</name>
</gene>
<feature type="transmembrane region" description="Helical" evidence="1">
    <location>
        <begin position="48"/>
        <end position="65"/>
    </location>
</feature>
<dbReference type="RefSeq" id="WP_125259464.1">
    <property type="nucleotide sequence ID" value="NZ_CP114280.1"/>
</dbReference>
<evidence type="ECO:0000313" key="2">
    <source>
        <dbReference type="EMBL" id="WFN56025.1"/>
    </source>
</evidence>